<dbReference type="GeneID" id="26516734"/>
<evidence type="ECO:0000313" key="2">
    <source>
        <dbReference type="Proteomes" id="UP000032135"/>
    </source>
</evidence>
<name>A0A0C5AB59_9CAUD</name>
<sequence>MAPIEFVDSVEFLIDKLHYLIEEGKTEEAETVAKQIRELEEA</sequence>
<dbReference type="RefSeq" id="YP_009188276.1">
    <property type="nucleotide sequence ID" value="NC_028663.1"/>
</dbReference>
<reference evidence="1 2" key="1">
    <citation type="submission" date="2014-11" db="EMBL/GenBank/DDBJ databases">
        <authorList>
            <person name="Fedida A."/>
            <person name="Lindell D."/>
        </authorList>
    </citation>
    <scope>NUCLEOTIDE SEQUENCE [LARGE SCALE GENOMIC DNA]</scope>
</reference>
<dbReference type="Proteomes" id="UP000032135">
    <property type="component" value="Segment"/>
</dbReference>
<proteinExistence type="predicted"/>
<dbReference type="EMBL" id="KP211958">
    <property type="protein sequence ID" value="AJK27616.1"/>
    <property type="molecule type" value="Genomic_DNA"/>
</dbReference>
<gene>
    <name evidence="1" type="ORF">PTIM40_202</name>
</gene>
<protein>
    <submittedName>
        <fullName evidence="1">Uncharacterized protein</fullName>
    </submittedName>
</protein>
<evidence type="ECO:0000313" key="1">
    <source>
        <dbReference type="EMBL" id="AJK27616.1"/>
    </source>
</evidence>
<accession>A0A0C5AB59</accession>
<organism evidence="1 2">
    <name type="scientific">Cyanophage P-TIM40</name>
    <dbReference type="NCBI Taxonomy" id="1589733"/>
    <lineage>
        <taxon>Viruses</taxon>
        <taxon>Duplodnaviria</taxon>
        <taxon>Heunggongvirae</taxon>
        <taxon>Uroviricota</taxon>
        <taxon>Caudoviricetes</taxon>
        <taxon>Pantevenvirales</taxon>
        <taxon>Kyanoviridae</taxon>
        <taxon>Libanvirus</taxon>
        <taxon>Libanvirus ptim40</taxon>
    </lineage>
</organism>
<dbReference type="KEGG" id="vg:26516734"/>
<keyword evidence="2" id="KW-1185">Reference proteome</keyword>